<dbReference type="RefSeq" id="WP_093392327.1">
    <property type="nucleotide sequence ID" value="NZ_LT629736.1"/>
</dbReference>
<evidence type="ECO:0000313" key="6">
    <source>
        <dbReference type="EMBL" id="SDS28111.1"/>
    </source>
</evidence>
<keyword evidence="4" id="KW-0812">Transmembrane</keyword>
<keyword evidence="4" id="KW-0472">Membrane</keyword>
<keyword evidence="3 6" id="KW-0808">Transferase</keyword>
<gene>
    <name evidence="6" type="ORF">SAMN05216421_1235</name>
</gene>
<dbReference type="CDD" id="cd06423">
    <property type="entry name" value="CESA_like"/>
    <property type="match status" value="1"/>
</dbReference>
<keyword evidence="2" id="KW-0328">Glycosyltransferase</keyword>
<evidence type="ECO:0000256" key="4">
    <source>
        <dbReference type="SAM" id="Phobius"/>
    </source>
</evidence>
<reference evidence="7" key="1">
    <citation type="submission" date="2016-10" db="EMBL/GenBank/DDBJ databases">
        <authorList>
            <person name="Varghese N."/>
            <person name="Submissions S."/>
        </authorList>
    </citation>
    <scope>NUCLEOTIDE SEQUENCE [LARGE SCALE GENOMIC DNA]</scope>
    <source>
        <strain evidence="7">NRRL B-51270</strain>
    </source>
</reference>
<feature type="transmembrane region" description="Helical" evidence="4">
    <location>
        <begin position="384"/>
        <end position="404"/>
    </location>
</feature>
<dbReference type="InterPro" id="IPR029044">
    <property type="entry name" value="Nucleotide-diphossugar_trans"/>
</dbReference>
<dbReference type="PANTHER" id="PTHR43630">
    <property type="entry name" value="POLY-BETA-1,6-N-ACETYL-D-GLUCOSAMINE SYNTHASE"/>
    <property type="match status" value="1"/>
</dbReference>
<dbReference type="OrthoDB" id="276604at2"/>
<name>A0A1H1QX13_9GAMM</name>
<evidence type="ECO:0000259" key="5">
    <source>
        <dbReference type="Pfam" id="PF00535"/>
    </source>
</evidence>
<dbReference type="EMBL" id="LT629736">
    <property type="protein sequence ID" value="SDS28111.1"/>
    <property type="molecule type" value="Genomic_DNA"/>
</dbReference>
<dbReference type="STRING" id="487184.SAMN05216421_1235"/>
<dbReference type="AlphaFoldDB" id="A0A1H1QX13"/>
<accession>A0A1H1QX13</accession>
<comment type="similarity">
    <text evidence="1">Belongs to the glycosyltransferase 2 family.</text>
</comment>
<evidence type="ECO:0000256" key="3">
    <source>
        <dbReference type="ARBA" id="ARBA00022679"/>
    </source>
</evidence>
<evidence type="ECO:0000313" key="7">
    <source>
        <dbReference type="Proteomes" id="UP000243207"/>
    </source>
</evidence>
<protein>
    <submittedName>
        <fullName evidence="6">Glycosyltransferase, catalytic subunit of cellulose synthase and poly-beta-1,6-N-acetylglucosamine synthase</fullName>
    </submittedName>
</protein>
<dbReference type="PANTHER" id="PTHR43630:SF1">
    <property type="entry name" value="POLY-BETA-1,6-N-ACETYL-D-GLUCOSAMINE SYNTHASE"/>
    <property type="match status" value="1"/>
</dbReference>
<evidence type="ECO:0000256" key="1">
    <source>
        <dbReference type="ARBA" id="ARBA00006739"/>
    </source>
</evidence>
<dbReference type="Pfam" id="PF00535">
    <property type="entry name" value="Glycos_transf_2"/>
    <property type="match status" value="1"/>
</dbReference>
<feature type="domain" description="Glycosyltransferase 2-like" evidence="5">
    <location>
        <begin position="59"/>
        <end position="203"/>
    </location>
</feature>
<dbReference type="InterPro" id="IPR001173">
    <property type="entry name" value="Glyco_trans_2-like"/>
</dbReference>
<keyword evidence="7" id="KW-1185">Reference proteome</keyword>
<proteinExistence type="inferred from homology"/>
<dbReference type="GO" id="GO:0016757">
    <property type="term" value="F:glycosyltransferase activity"/>
    <property type="evidence" value="ECO:0007669"/>
    <property type="project" value="UniProtKB-KW"/>
</dbReference>
<organism evidence="6 7">
    <name type="scientific">Halopseudomonas xinjiangensis</name>
    <dbReference type="NCBI Taxonomy" id="487184"/>
    <lineage>
        <taxon>Bacteria</taxon>
        <taxon>Pseudomonadati</taxon>
        <taxon>Pseudomonadota</taxon>
        <taxon>Gammaproteobacteria</taxon>
        <taxon>Pseudomonadales</taxon>
        <taxon>Pseudomonadaceae</taxon>
        <taxon>Halopseudomonas</taxon>
    </lineage>
</organism>
<sequence length="466" mass="52552">MSSGWHWWVQVGVIVYFLLLNGTYLLLNLLSMVSLLGYIRRHAEIGEAAPYLGVEPAISVLMPAFNEEATIRTSVRSMLQLQYPELEVIVINDGSKDSTLAVLSEEFDLLAYPEPLRQAVPHKPVVGIYRSRRYPNLKVLDKENGGKADALNAGINAARHGLFCGVDADSILQRDSLLRVVQPFLEDTHTIAAGGTVRIANGSTVRGGFLVSAGLPTNWIARFQIVEYLRAFLFGRLGWSPLNAVLIISGAFGLFDRERVMQVGGYRSDTVGEDMELVVRLHRHHRLNRIPYCIRYLPDPICWTEAPEDIGTLGRQRSRWQRGLAESLAAHPRLCFSTRGGAPGWLAWPFMAVFEWLGPLIELAGYLFMLVGLAMGWISHTAMAIFLLVAIGMGILLSVNGLLLETMSFRVYNRRRDVLRLFGMAVLENFGYRQLNTLWRCRGMYQWFARRKHSWGTMRRSGKWGQ</sequence>
<feature type="transmembrane region" description="Helical" evidence="4">
    <location>
        <begin position="356"/>
        <end position="378"/>
    </location>
</feature>
<dbReference type="Proteomes" id="UP000243207">
    <property type="component" value="Chromosome I"/>
</dbReference>
<dbReference type="SUPFAM" id="SSF53448">
    <property type="entry name" value="Nucleotide-diphospho-sugar transferases"/>
    <property type="match status" value="1"/>
</dbReference>
<keyword evidence="4" id="KW-1133">Transmembrane helix</keyword>
<dbReference type="Gene3D" id="3.90.550.10">
    <property type="entry name" value="Spore Coat Polysaccharide Biosynthesis Protein SpsA, Chain A"/>
    <property type="match status" value="1"/>
</dbReference>
<evidence type="ECO:0000256" key="2">
    <source>
        <dbReference type="ARBA" id="ARBA00022676"/>
    </source>
</evidence>
<feature type="transmembrane region" description="Helical" evidence="4">
    <location>
        <begin position="6"/>
        <end position="30"/>
    </location>
</feature>